<accession>A0AAW2E2Z3</accession>
<evidence type="ECO:0000313" key="1">
    <source>
        <dbReference type="EMBL" id="KAL0016457.1"/>
    </source>
</evidence>
<dbReference type="Gene3D" id="3.60.10.10">
    <property type="entry name" value="Endonuclease/exonuclease/phosphatase"/>
    <property type="match status" value="1"/>
</dbReference>
<gene>
    <name evidence="1" type="ORF">SO802_003526</name>
</gene>
<dbReference type="InterPro" id="IPR036691">
    <property type="entry name" value="Endo/exonu/phosph_ase_sf"/>
</dbReference>
<organism evidence="1 2">
    <name type="scientific">Lithocarpus litseifolius</name>
    <dbReference type="NCBI Taxonomy" id="425828"/>
    <lineage>
        <taxon>Eukaryota</taxon>
        <taxon>Viridiplantae</taxon>
        <taxon>Streptophyta</taxon>
        <taxon>Embryophyta</taxon>
        <taxon>Tracheophyta</taxon>
        <taxon>Spermatophyta</taxon>
        <taxon>Magnoliopsida</taxon>
        <taxon>eudicotyledons</taxon>
        <taxon>Gunneridae</taxon>
        <taxon>Pentapetalae</taxon>
        <taxon>rosids</taxon>
        <taxon>fabids</taxon>
        <taxon>Fagales</taxon>
        <taxon>Fagaceae</taxon>
        <taxon>Lithocarpus</taxon>
    </lineage>
</organism>
<keyword evidence="2" id="KW-1185">Reference proteome</keyword>
<dbReference type="AlphaFoldDB" id="A0AAW2E2Z3"/>
<dbReference type="SUPFAM" id="SSF56219">
    <property type="entry name" value="DNase I-like"/>
    <property type="match status" value="1"/>
</dbReference>
<reference evidence="1 2" key="1">
    <citation type="submission" date="2024-01" db="EMBL/GenBank/DDBJ databases">
        <title>A telomere-to-telomere, gap-free genome of sweet tea (Lithocarpus litseifolius).</title>
        <authorList>
            <person name="Zhou J."/>
        </authorList>
    </citation>
    <scope>NUCLEOTIDE SEQUENCE [LARGE SCALE GENOMIC DNA]</scope>
    <source>
        <strain evidence="1">Zhou-2022a</strain>
        <tissue evidence="1">Leaf</tissue>
    </source>
</reference>
<dbReference type="EMBL" id="JAZDWU010000001">
    <property type="protein sequence ID" value="KAL0016457.1"/>
    <property type="molecule type" value="Genomic_DNA"/>
</dbReference>
<comment type="caution">
    <text evidence="1">The sequence shown here is derived from an EMBL/GenBank/DDBJ whole genome shotgun (WGS) entry which is preliminary data.</text>
</comment>
<dbReference type="Proteomes" id="UP001459277">
    <property type="component" value="Unassembled WGS sequence"/>
</dbReference>
<proteinExistence type="predicted"/>
<evidence type="ECO:0008006" key="3">
    <source>
        <dbReference type="Google" id="ProtNLM"/>
    </source>
</evidence>
<sequence length="189" mass="22276">MIKSDRTEIMGWFEWELMQAWRNPFPLTELSRKTGFLPITNEAWSSTPNPWWRFLMDRPTIPTNTLVQSGGTVLVRTNQAEMGILNHAVTIFPEEVRSKQVLMERWRWRVMGNHSADELFDRCIMWENLKKVSDRHDLPWILMGDFNEVLEESEKFGGNSLSVKKVREYRECMDQCNLLDLGFSGPKYT</sequence>
<evidence type="ECO:0000313" key="2">
    <source>
        <dbReference type="Proteomes" id="UP001459277"/>
    </source>
</evidence>
<name>A0AAW2E2Z3_9ROSI</name>
<protein>
    <recommendedName>
        <fullName evidence="3">Exo_endo_phos domain-containing protein</fullName>
    </recommendedName>
</protein>